<evidence type="ECO:0000313" key="10">
    <source>
        <dbReference type="Proteomes" id="UP000241769"/>
    </source>
</evidence>
<feature type="transmembrane region" description="Helical" evidence="8">
    <location>
        <begin position="309"/>
        <end position="329"/>
    </location>
</feature>
<keyword evidence="5 8" id="KW-0812">Transmembrane</keyword>
<dbReference type="PANTHER" id="PTHR30574">
    <property type="entry name" value="INNER MEMBRANE PROTEIN YEDE"/>
    <property type="match status" value="1"/>
</dbReference>
<comment type="subcellular location">
    <subcellularLocation>
        <location evidence="1">Cell inner membrane</location>
        <topology evidence="1">Multi-pass membrane protein</topology>
    </subcellularLocation>
</comment>
<keyword evidence="7 8" id="KW-0472">Membrane</keyword>
<reference evidence="9 10" key="1">
    <citation type="journal article" date="2018" name="Genome Biol. Evol.">
        <title>Multiple Roots of Fruiting Body Formation in Amoebozoa.</title>
        <authorList>
            <person name="Hillmann F."/>
            <person name="Forbes G."/>
            <person name="Novohradska S."/>
            <person name="Ferling I."/>
            <person name="Riege K."/>
            <person name="Groth M."/>
            <person name="Westermann M."/>
            <person name="Marz M."/>
            <person name="Spaller T."/>
            <person name="Winckler T."/>
            <person name="Schaap P."/>
            <person name="Glockner G."/>
        </authorList>
    </citation>
    <scope>NUCLEOTIDE SEQUENCE [LARGE SCALE GENOMIC DNA]</scope>
    <source>
        <strain evidence="9 10">Jena</strain>
    </source>
</reference>
<keyword evidence="3" id="KW-1003">Cell membrane</keyword>
<evidence type="ECO:0000256" key="2">
    <source>
        <dbReference type="ARBA" id="ARBA00022448"/>
    </source>
</evidence>
<protein>
    <submittedName>
        <fullName evidence="9">YeeE/YedE family protein</fullName>
    </submittedName>
</protein>
<dbReference type="PANTHER" id="PTHR30574:SF1">
    <property type="entry name" value="SULPHUR TRANSPORT DOMAIN-CONTAINING PROTEIN"/>
    <property type="match status" value="1"/>
</dbReference>
<dbReference type="GO" id="GO:0005886">
    <property type="term" value="C:plasma membrane"/>
    <property type="evidence" value="ECO:0007669"/>
    <property type="project" value="UniProtKB-SubCell"/>
</dbReference>
<keyword evidence="6 8" id="KW-1133">Transmembrane helix</keyword>
<dbReference type="Pfam" id="PF04143">
    <property type="entry name" value="Sulf_transp"/>
    <property type="match status" value="1"/>
</dbReference>
<feature type="transmembrane region" description="Helical" evidence="8">
    <location>
        <begin position="81"/>
        <end position="104"/>
    </location>
</feature>
<comment type="caution">
    <text evidence="9">The sequence shown here is derived from an EMBL/GenBank/DDBJ whole genome shotgun (WGS) entry which is preliminary data.</text>
</comment>
<evidence type="ECO:0000256" key="6">
    <source>
        <dbReference type="ARBA" id="ARBA00022989"/>
    </source>
</evidence>
<dbReference type="Proteomes" id="UP000241769">
    <property type="component" value="Unassembled WGS sequence"/>
</dbReference>
<feature type="transmembrane region" description="Helical" evidence="8">
    <location>
        <begin position="246"/>
        <end position="264"/>
    </location>
</feature>
<feature type="transmembrane region" description="Helical" evidence="8">
    <location>
        <begin position="6"/>
        <end position="29"/>
    </location>
</feature>
<sequence>MSILPLGLLSGGLFGAGLVVGGVHLPELIQQQMLFRDFSMMKMFLAAVATSSASMVVINTIKPSHSAKPKSTQDLFGVPFGGNIIGGCLLGAGMAVSGTCPGTVYAQVGAGVPGSLWALCGGLLGALIYSQLHPLINNRSGSTPTLHQSTHKTTSHSNVIIGGAATLAAVALALVFPQKGPSAYLPFIGGFMVGASQLFSLLISGVPLGMSSSFVTCTAAAVSSVDASILKKDYLSQFTGALKDKWAVSVAVGAILGGYFVNILSSPSHSLPVSTMSALVGGFLVVFGARCAGGCTSGHGISGVPTGSFSSIVTVAAIFAGGIATSFFIR</sequence>
<name>A0A2P6NB62_9EUKA</name>
<organism evidence="9 10">
    <name type="scientific">Planoprotostelium fungivorum</name>
    <dbReference type="NCBI Taxonomy" id="1890364"/>
    <lineage>
        <taxon>Eukaryota</taxon>
        <taxon>Amoebozoa</taxon>
        <taxon>Evosea</taxon>
        <taxon>Variosea</taxon>
        <taxon>Cavosteliida</taxon>
        <taxon>Cavosteliaceae</taxon>
        <taxon>Planoprotostelium</taxon>
    </lineage>
</organism>
<keyword evidence="10" id="KW-1185">Reference proteome</keyword>
<evidence type="ECO:0000256" key="8">
    <source>
        <dbReference type="SAM" id="Phobius"/>
    </source>
</evidence>
<accession>A0A2P6NB62</accession>
<evidence type="ECO:0000256" key="5">
    <source>
        <dbReference type="ARBA" id="ARBA00022692"/>
    </source>
</evidence>
<dbReference type="InParanoid" id="A0A2P6NB62"/>
<dbReference type="EMBL" id="MDYQ01000129">
    <property type="protein sequence ID" value="PRP81192.1"/>
    <property type="molecule type" value="Genomic_DNA"/>
</dbReference>
<proteinExistence type="predicted"/>
<evidence type="ECO:0000313" key="9">
    <source>
        <dbReference type="EMBL" id="PRP81192.1"/>
    </source>
</evidence>
<evidence type="ECO:0000256" key="4">
    <source>
        <dbReference type="ARBA" id="ARBA00022519"/>
    </source>
</evidence>
<dbReference type="OrthoDB" id="10254418at2759"/>
<feature type="transmembrane region" description="Helical" evidence="8">
    <location>
        <begin position="116"/>
        <end position="136"/>
    </location>
</feature>
<feature type="transmembrane region" description="Helical" evidence="8">
    <location>
        <begin position="183"/>
        <end position="203"/>
    </location>
</feature>
<keyword evidence="4" id="KW-0997">Cell inner membrane</keyword>
<feature type="transmembrane region" description="Helical" evidence="8">
    <location>
        <begin position="41"/>
        <end position="61"/>
    </location>
</feature>
<dbReference type="STRING" id="1890364.A0A2P6NB62"/>
<evidence type="ECO:0000256" key="7">
    <source>
        <dbReference type="ARBA" id="ARBA00023136"/>
    </source>
</evidence>
<evidence type="ECO:0000256" key="1">
    <source>
        <dbReference type="ARBA" id="ARBA00004429"/>
    </source>
</evidence>
<keyword evidence="2" id="KW-0813">Transport</keyword>
<dbReference type="AlphaFoldDB" id="A0A2P6NB62"/>
<feature type="transmembrane region" description="Helical" evidence="8">
    <location>
        <begin position="156"/>
        <end position="176"/>
    </location>
</feature>
<evidence type="ECO:0000256" key="3">
    <source>
        <dbReference type="ARBA" id="ARBA00022475"/>
    </source>
</evidence>
<gene>
    <name evidence="9" type="ORF">PROFUN_02026</name>
</gene>
<feature type="transmembrane region" description="Helical" evidence="8">
    <location>
        <begin position="271"/>
        <end position="289"/>
    </location>
</feature>
<dbReference type="FunCoup" id="A0A2P6NB62">
    <property type="interactions" value="16"/>
</dbReference>
<dbReference type="InterPro" id="IPR007272">
    <property type="entry name" value="Sulf_transp_TsuA/YedE"/>
</dbReference>